<dbReference type="InterPro" id="IPR007891">
    <property type="entry name" value="CHASE3"/>
</dbReference>
<keyword evidence="1 3" id="KW-0807">Transducer</keyword>
<dbReference type="GO" id="GO:0006935">
    <property type="term" value="P:chemotaxis"/>
    <property type="evidence" value="ECO:0007669"/>
    <property type="project" value="InterPro"/>
</dbReference>
<dbReference type="GO" id="GO:0007165">
    <property type="term" value="P:signal transduction"/>
    <property type="evidence" value="ECO:0007669"/>
    <property type="project" value="UniProtKB-KW"/>
</dbReference>
<feature type="domain" description="HAMP" evidence="7">
    <location>
        <begin position="228"/>
        <end position="267"/>
    </location>
</feature>
<dbReference type="Pfam" id="PF05227">
    <property type="entry name" value="CHASE3"/>
    <property type="match status" value="1"/>
</dbReference>
<proteinExistence type="inferred from homology"/>
<dbReference type="EMBL" id="LMTZ01000068">
    <property type="protein sequence ID" value="KST68303.1"/>
    <property type="molecule type" value="Genomic_DNA"/>
</dbReference>
<dbReference type="InterPro" id="IPR004089">
    <property type="entry name" value="MCPsignal_dom"/>
</dbReference>
<evidence type="ECO:0000313" key="9">
    <source>
        <dbReference type="EMBL" id="KST68315.1"/>
    </source>
</evidence>
<name>A0A0V7ZV49_9CYAN</name>
<feature type="transmembrane region" description="Helical" evidence="5">
    <location>
        <begin position="186"/>
        <end position="213"/>
    </location>
</feature>
<reference evidence="9 10" key="1">
    <citation type="journal article" date="2015" name="Genome Announc.">
        <title>Draft Genome of the Euendolithic (true boring) Cyanobacterium Mastigocoleus testarum strain BC008.</title>
        <authorList>
            <person name="Guida B.S."/>
            <person name="Garcia-Pichel F."/>
        </authorList>
    </citation>
    <scope>NUCLEOTIDE SEQUENCE [LARGE SCALE GENOMIC DNA]</scope>
    <source>
        <strain evidence="9 10">BC008</strain>
    </source>
</reference>
<evidence type="ECO:0000256" key="3">
    <source>
        <dbReference type="PROSITE-ProRule" id="PRU00284"/>
    </source>
</evidence>
<dbReference type="CDD" id="cd06225">
    <property type="entry name" value="HAMP"/>
    <property type="match status" value="1"/>
</dbReference>
<dbReference type="AlphaFoldDB" id="A0A0V7ZV49"/>
<comment type="caution">
    <text evidence="9">The sequence shown here is derived from an EMBL/GenBank/DDBJ whole genome shotgun (WGS) entry which is preliminary data.</text>
</comment>
<dbReference type="InterPro" id="IPR003660">
    <property type="entry name" value="HAMP_dom"/>
</dbReference>
<dbReference type="PROSITE" id="PS50885">
    <property type="entry name" value="HAMP"/>
    <property type="match status" value="1"/>
</dbReference>
<evidence type="ECO:0000256" key="4">
    <source>
        <dbReference type="SAM" id="Coils"/>
    </source>
</evidence>
<dbReference type="Gene3D" id="1.10.287.950">
    <property type="entry name" value="Methyl-accepting chemotaxis protein"/>
    <property type="match status" value="1"/>
</dbReference>
<protein>
    <submittedName>
        <fullName evidence="9">Chemotaxis protein</fullName>
    </submittedName>
</protein>
<dbReference type="PROSITE" id="PS50111">
    <property type="entry name" value="CHEMOTAXIS_TRANSDUC_2"/>
    <property type="match status" value="1"/>
</dbReference>
<dbReference type="SMART" id="SM00283">
    <property type="entry name" value="MA"/>
    <property type="match status" value="1"/>
</dbReference>
<keyword evidence="5" id="KW-1133">Transmembrane helix</keyword>
<keyword evidence="5" id="KW-0812">Transmembrane</keyword>
<evidence type="ECO:0000256" key="5">
    <source>
        <dbReference type="SAM" id="Phobius"/>
    </source>
</evidence>
<sequence>MKQGTQTTKINQLVLGGFGIIIVLTGITNFVSKSLNDSLSKANDWIIHTNNVTASLISIKKILIDAETGQRGFIITNRERYLEPYIQAKEDISEVIKTSKEKISDNPEQVNRLSKIEALADKKFEELAETIALKKAGKEQETLSLILSDKGKNIMNEIRQRIDEMLQIEKQLLEQRKKKAEQIQNVANFIYWASLVCIIIVAIIVSFLIIVVLNHSLNLSLQSAFNFTEKIAAGDLTNKLDVYSNDVIGKFMTALKNMSHSLNMLIYKVQRSGIQVTSSSTQIAASGKQLEATITEQVAATNEVAAAAKEISATSTQLVKTMEEVAEMSQMTAKAATENQKDLLQMETTMQQLTEATNSIAARLGVISEKANNINNIVVTITKVADQTNLLSLNAAIEAEKAGEYGLGFAVVAREIRRLADQTAVATLDIEQMVKQMQSSVSTGVMEMDKFATEVGQSVEDVARISTQTTQIIEQVQQLTPRFEEVNQGMETQSQGAQQISEAMSQLSNTSMQTADSLRDINHAIAQLNQVSQGLSQEISRFKLKTEDFTPHYTESNQTISPGIA</sequence>
<comment type="similarity">
    <text evidence="2">Belongs to the methyl-accepting chemotaxis (MCP) protein family.</text>
</comment>
<organism evidence="9 10">
    <name type="scientific">Mastigocoleus testarum BC008</name>
    <dbReference type="NCBI Taxonomy" id="371196"/>
    <lineage>
        <taxon>Bacteria</taxon>
        <taxon>Bacillati</taxon>
        <taxon>Cyanobacteriota</taxon>
        <taxon>Cyanophyceae</taxon>
        <taxon>Nostocales</taxon>
        <taxon>Hapalosiphonaceae</taxon>
        <taxon>Mastigocoleus</taxon>
    </lineage>
</organism>
<dbReference type="RefSeq" id="WP_058183551.1">
    <property type="nucleotide sequence ID" value="NZ_LMTZ01000067.1"/>
</dbReference>
<dbReference type="Proteomes" id="UP000053372">
    <property type="component" value="Unassembled WGS sequence"/>
</dbReference>
<dbReference type="EMBL" id="LMTZ01000067">
    <property type="protein sequence ID" value="KST68315.1"/>
    <property type="molecule type" value="Genomic_DNA"/>
</dbReference>
<evidence type="ECO:0000313" key="8">
    <source>
        <dbReference type="EMBL" id="KST68303.1"/>
    </source>
</evidence>
<evidence type="ECO:0000259" key="6">
    <source>
        <dbReference type="PROSITE" id="PS50111"/>
    </source>
</evidence>
<dbReference type="InterPro" id="IPR004090">
    <property type="entry name" value="Chemotax_Me-accpt_rcpt"/>
</dbReference>
<dbReference type="GO" id="GO:0016020">
    <property type="term" value="C:membrane"/>
    <property type="evidence" value="ECO:0007669"/>
    <property type="project" value="InterPro"/>
</dbReference>
<evidence type="ECO:0000256" key="2">
    <source>
        <dbReference type="ARBA" id="ARBA00029447"/>
    </source>
</evidence>
<feature type="domain" description="Methyl-accepting transducer" evidence="6">
    <location>
        <begin position="272"/>
        <end position="508"/>
    </location>
</feature>
<keyword evidence="5" id="KW-0472">Membrane</keyword>
<keyword evidence="10" id="KW-1185">Reference proteome</keyword>
<dbReference type="Pfam" id="PF00015">
    <property type="entry name" value="MCPsignal"/>
    <property type="match status" value="1"/>
</dbReference>
<evidence type="ECO:0000313" key="10">
    <source>
        <dbReference type="Proteomes" id="UP000053372"/>
    </source>
</evidence>
<dbReference type="PANTHER" id="PTHR32089">
    <property type="entry name" value="METHYL-ACCEPTING CHEMOTAXIS PROTEIN MCPB"/>
    <property type="match status" value="1"/>
</dbReference>
<dbReference type="SUPFAM" id="SSF58104">
    <property type="entry name" value="Methyl-accepting chemotaxis protein (MCP) signaling domain"/>
    <property type="match status" value="1"/>
</dbReference>
<gene>
    <name evidence="8" type="ORF">BC008_00665</name>
    <name evidence="9" type="ORF">BC008_00730</name>
</gene>
<dbReference type="PRINTS" id="PR00260">
    <property type="entry name" value="CHEMTRNSDUCR"/>
</dbReference>
<feature type="coiled-coil region" evidence="4">
    <location>
        <begin position="155"/>
        <end position="183"/>
    </location>
</feature>
<accession>A0A0V7ZV49</accession>
<keyword evidence="4" id="KW-0175">Coiled coil</keyword>
<dbReference type="CDD" id="cd19410">
    <property type="entry name" value="HK9-like_sensor"/>
    <property type="match status" value="1"/>
</dbReference>
<evidence type="ECO:0000256" key="1">
    <source>
        <dbReference type="ARBA" id="ARBA00023224"/>
    </source>
</evidence>
<feature type="transmembrane region" description="Helical" evidence="5">
    <location>
        <begin position="12"/>
        <end position="31"/>
    </location>
</feature>
<dbReference type="OrthoDB" id="457060at2"/>
<dbReference type="PANTHER" id="PTHR32089:SF120">
    <property type="entry name" value="METHYL-ACCEPTING CHEMOTAXIS PROTEIN TLPQ"/>
    <property type="match status" value="1"/>
</dbReference>
<dbReference type="GO" id="GO:0004888">
    <property type="term" value="F:transmembrane signaling receptor activity"/>
    <property type="evidence" value="ECO:0007669"/>
    <property type="project" value="InterPro"/>
</dbReference>
<evidence type="ECO:0000259" key="7">
    <source>
        <dbReference type="PROSITE" id="PS50885"/>
    </source>
</evidence>